<organism evidence="3">
    <name type="scientific">metagenome</name>
    <dbReference type="NCBI Taxonomy" id="256318"/>
    <lineage>
        <taxon>unclassified sequences</taxon>
        <taxon>metagenomes</taxon>
    </lineage>
</organism>
<reference evidence="3" key="1">
    <citation type="submission" date="2015-08" db="EMBL/GenBank/DDBJ databases">
        <authorList>
            <person name="Babu N.S."/>
            <person name="Beckwith C.J."/>
            <person name="Beseler K.G."/>
            <person name="Brison A."/>
            <person name="Carone J.V."/>
            <person name="Caskin T.P."/>
            <person name="Diamond M."/>
            <person name="Durham M.E."/>
            <person name="Foxe J.M."/>
            <person name="Go M."/>
            <person name="Henderson B.A."/>
            <person name="Jones I.B."/>
            <person name="McGettigan J.A."/>
            <person name="Micheletti S.J."/>
            <person name="Nasrallah M.E."/>
            <person name="Ortiz D."/>
            <person name="Piller C.R."/>
            <person name="Privatt S.R."/>
            <person name="Schneider S.L."/>
            <person name="Sharp S."/>
            <person name="Smith T.C."/>
            <person name="Stanton J.D."/>
            <person name="Ullery H.E."/>
            <person name="Wilson R.J."/>
            <person name="Serrano M.G."/>
            <person name="Buck G."/>
            <person name="Lee V."/>
            <person name="Wang Y."/>
            <person name="Carvalho R."/>
            <person name="Voegtly L."/>
            <person name="Shi R."/>
            <person name="Duckworth R."/>
            <person name="Johnson A."/>
            <person name="Loviza R."/>
            <person name="Walstead R."/>
            <person name="Shah Z."/>
            <person name="Kiflezghi M."/>
            <person name="Wade K."/>
            <person name="Ball S.L."/>
            <person name="Bradley K.W."/>
            <person name="Asai D.J."/>
            <person name="Bowman C.A."/>
            <person name="Russell D.A."/>
            <person name="Pope W.H."/>
            <person name="Jacobs-Sera D."/>
            <person name="Hendrix R.W."/>
            <person name="Hatfull G.F."/>
        </authorList>
    </citation>
    <scope>NUCLEOTIDE SEQUENCE</scope>
</reference>
<name>A0A2P2CHC3_9ZZZZ</name>
<keyword evidence="1" id="KW-1133">Transmembrane helix</keyword>
<protein>
    <recommendedName>
        <fullName evidence="2">DUF1707 domain-containing protein</fullName>
    </recommendedName>
</protein>
<evidence type="ECO:0000259" key="2">
    <source>
        <dbReference type="Pfam" id="PF08044"/>
    </source>
</evidence>
<feature type="domain" description="DUF1707" evidence="2">
    <location>
        <begin position="43"/>
        <end position="92"/>
    </location>
</feature>
<evidence type="ECO:0000313" key="3">
    <source>
        <dbReference type="EMBL" id="CUR61404.1"/>
    </source>
</evidence>
<dbReference type="Pfam" id="PF08044">
    <property type="entry name" value="DUF1707"/>
    <property type="match status" value="1"/>
</dbReference>
<dbReference type="EMBL" id="CZKB01000017">
    <property type="protein sequence ID" value="CUR61404.1"/>
    <property type="molecule type" value="Genomic_DNA"/>
</dbReference>
<dbReference type="InterPro" id="IPR012551">
    <property type="entry name" value="DUF1707_SHOCT-like"/>
</dbReference>
<accession>A0A2P2CHC3</accession>
<feature type="transmembrane region" description="Helical" evidence="1">
    <location>
        <begin position="107"/>
        <end position="131"/>
    </location>
</feature>
<keyword evidence="1" id="KW-0812">Transmembrane</keyword>
<evidence type="ECO:0000256" key="1">
    <source>
        <dbReference type="SAM" id="Phobius"/>
    </source>
</evidence>
<keyword evidence="1" id="KW-0472">Membrane</keyword>
<feature type="transmembrane region" description="Helical" evidence="1">
    <location>
        <begin position="137"/>
        <end position="158"/>
    </location>
</feature>
<gene>
    <name evidence="3" type="ORF">NOCA1240507</name>
</gene>
<dbReference type="AlphaFoldDB" id="A0A2P2CHC3"/>
<sequence>MSQQQPEESARLDAFVQRQVADAVRRKRARDDADAQLRASTLASDTDRDVTASALNEAYAQGRLTPEEHAERTTRAFTARTHGDLDEVLVGLQVPAVPEVDRPARKVLFWMVTVITAPFLLMGLGLLLAGQDMGDRVFGIVFLVLFAPGLFALQRWAWPPRERHRWSRLH</sequence>
<proteinExistence type="predicted"/>